<evidence type="ECO:0000313" key="13">
    <source>
        <dbReference type="Proteomes" id="UP000294558"/>
    </source>
</evidence>
<keyword evidence="13" id="KW-1185">Reference proteome</keyword>
<feature type="compositionally biased region" description="Basic residues" evidence="9">
    <location>
        <begin position="1239"/>
        <end position="1254"/>
    </location>
</feature>
<evidence type="ECO:0000256" key="9">
    <source>
        <dbReference type="SAM" id="MobiDB-lite"/>
    </source>
</evidence>
<dbReference type="InterPro" id="IPR052511">
    <property type="entry name" value="ATP-dep_Helicase"/>
</dbReference>
<keyword evidence="6" id="KW-0238">DNA-binding</keyword>
<evidence type="ECO:0000256" key="5">
    <source>
        <dbReference type="ARBA" id="ARBA00022840"/>
    </source>
</evidence>
<dbReference type="OrthoDB" id="9815222at2"/>
<reference evidence="12 13" key="1">
    <citation type="submission" date="2019-03" db="EMBL/GenBank/DDBJ databases">
        <title>Sequencing the genomes of 1000 actinobacteria strains.</title>
        <authorList>
            <person name="Klenk H.-P."/>
        </authorList>
    </citation>
    <scope>NUCLEOTIDE SEQUENCE [LARGE SCALE GENOMIC DNA]</scope>
    <source>
        <strain evidence="12 13">DSM 18936</strain>
    </source>
</reference>
<dbReference type="SMART" id="SM00490">
    <property type="entry name" value="HELICc"/>
    <property type="match status" value="1"/>
</dbReference>
<dbReference type="GO" id="GO:0006281">
    <property type="term" value="P:DNA repair"/>
    <property type="evidence" value="ECO:0007669"/>
    <property type="project" value="UniProtKB-KW"/>
</dbReference>
<keyword evidence="2" id="KW-0227">DNA damage</keyword>
<dbReference type="SMART" id="SM00382">
    <property type="entry name" value="AAA"/>
    <property type="match status" value="1"/>
</dbReference>
<dbReference type="PROSITE" id="PS51192">
    <property type="entry name" value="HELICASE_ATP_BIND_1"/>
    <property type="match status" value="1"/>
</dbReference>
<feature type="domain" description="Helicase ATP-binding" evidence="10">
    <location>
        <begin position="28"/>
        <end position="221"/>
    </location>
</feature>
<dbReference type="PROSITE" id="PS51194">
    <property type="entry name" value="HELICASE_CTER"/>
    <property type="match status" value="1"/>
</dbReference>
<proteinExistence type="predicted"/>
<dbReference type="CDD" id="cd18796">
    <property type="entry name" value="SF2_C_LHR"/>
    <property type="match status" value="1"/>
</dbReference>
<keyword evidence="3" id="KW-0378">Hydrolase</keyword>
<dbReference type="InterPro" id="IPR011545">
    <property type="entry name" value="DEAD/DEAH_box_helicase_dom"/>
</dbReference>
<comment type="caution">
    <text evidence="12">The sequence shown here is derived from an EMBL/GenBank/DDBJ whole genome shotgun (WGS) entry which is preliminary data.</text>
</comment>
<dbReference type="InterPro" id="IPR027417">
    <property type="entry name" value="P-loop_NTPase"/>
</dbReference>
<evidence type="ECO:0000259" key="11">
    <source>
        <dbReference type="PROSITE" id="PS51194"/>
    </source>
</evidence>
<dbReference type="InterPro" id="IPR003593">
    <property type="entry name" value="AAA+_ATPase"/>
</dbReference>
<dbReference type="Pfam" id="PF23234">
    <property type="entry name" value="WHD_4th_Lhr"/>
    <property type="match status" value="1"/>
</dbReference>
<dbReference type="CDD" id="cd17922">
    <property type="entry name" value="DEXHc_LHR-like"/>
    <property type="match status" value="1"/>
</dbReference>
<dbReference type="PANTHER" id="PTHR47962">
    <property type="entry name" value="ATP-DEPENDENT HELICASE LHR-RELATED-RELATED"/>
    <property type="match status" value="1"/>
</dbReference>
<feature type="region of interest" description="Disordered" evidence="9">
    <location>
        <begin position="1239"/>
        <end position="1258"/>
    </location>
</feature>
<dbReference type="RefSeq" id="WP_133870037.1">
    <property type="nucleotide sequence ID" value="NZ_SOAU01000001.1"/>
</dbReference>
<evidence type="ECO:0000259" key="10">
    <source>
        <dbReference type="PROSITE" id="PS51192"/>
    </source>
</evidence>
<dbReference type="InterPro" id="IPR055367">
    <property type="entry name" value="WH4_Lhr"/>
</dbReference>
<keyword evidence="1" id="KW-0547">Nucleotide-binding</keyword>
<dbReference type="InterPro" id="IPR045628">
    <property type="entry name" value="Lhr_WH_dom"/>
</dbReference>
<dbReference type="SMART" id="SM00487">
    <property type="entry name" value="DEXDc"/>
    <property type="match status" value="1"/>
</dbReference>
<organism evidence="12 13">
    <name type="scientific">Ilumatobacter fluminis</name>
    <dbReference type="NCBI Taxonomy" id="467091"/>
    <lineage>
        <taxon>Bacteria</taxon>
        <taxon>Bacillati</taxon>
        <taxon>Actinomycetota</taxon>
        <taxon>Acidimicrobiia</taxon>
        <taxon>Acidimicrobiales</taxon>
        <taxon>Ilumatobacteraceae</taxon>
        <taxon>Ilumatobacter</taxon>
    </lineage>
</organism>
<keyword evidence="8" id="KW-0413">Isomerase</keyword>
<sequence>MLEAFSPAVRAWFASSFPEPTPPQIQGWPHIANGEHTLICAPTGSGKTLTAFMASIDRLVTTPQPDERTHRTRVLYISPLRALAFDVEKNLRAPLTGIGLAAERIDEPFTAPEVAMRTGDTPSNERQKLIRRPPDLLITTPESLYLMLTSSAAETLRGVETVIIDEIHAMATTKRGAHLALSLERLEEVTDRPPQRIGLSATQRPLEEIARFLGGFDDDGAARPVRIIDAGIRKPLDVQVIVPVDDMGAPGDAAAPMGQPGSGERRSSIWPSIYPRVLDLVLQHRSTIIFCNARRGAERLAAQLNELYEESHGEQADELVKAHHGSLAREQRVVIEDQLKRGELRAIVATSSLELGIDMGAVDLVIQVESPGAVSRGLQRIGRAGHQVGEPSKGSIFPKHRGDLIEAAVVTRRMIDGEIEHSKYLRNPLDVLAQQIVAHAAARTEVPVDDVARLVRRCANFHEITDDLLHNVLDLLAGRYPSEEFSELRPRLVWDRVNDVVRARDGSKRLAVTSGGTIPDRGLFGVFLPDGTRVGELDEEMVYESRPGETFLLGATTWRIEDISFERVTVTPAPGEPGKMPFWHGDRPGRPLELGRALGRFLRDVRELPDGEAMERLQTDYALDPLAAQNVLSYLAEQAAATGVVPDERTIVVERFRDEIGDWRVCVLSPFGTPVHAPWAMAIERRLVDQFDLPVETMYGDDGIVIRLPEAADQIDAEVFRIDPDEIDELVMSSLPQTSLFSARFRECAGRALLLPRRRPDQRTPLWQQRQRAADLLTVASKYPTFPILLETSRECLQDVFDVPALKEVLGQLQSRQVRLVQVDTASSSPMASSLLFNWIAQYMYEGDAPLAERRAAALALDRDLLRELLGAEELRELLDPGVLADVELELQHLADGRRARTADELHDVFRRVGDLTLAEVDARCEGDTGGAWVDDLVRERRVIEIGIGDDVRYAAAEDAARYRDAFGCSIPVGLPVAFTDPVPHPLESLVGRFARTHGPFLAADVARRFAAPVERVEGAIAALAADERVVRGEFRPGGVQREWCDVDVLRQLRRRSLAMLRREVEPVEPDALARFLPAWHGWGGVRRGLDGLVESIGQLAGAPLVASTVERDVLAGRVRDFTPAMLDELCTAGEVVWTGAGAIGSRDGRIRLCFADQLAQLAPGWDRPDAPDGPLHDAIRAHLAAQGASFWNGLRAADPDATDQELLVALWDLVWAGEVTNDSLAPLRHLLSGGGVKVQKRRSMRSGRPRPTRLTRLGPPAAAGRWSLVAPLLEPAPTSTEAAHASAMQLLERYGVVTRETVLAEGVVGGYASVYPVLKVLEERGRSRRGYFVAGLGAAQFAVPGAIDRLRAERDDGADHDGEAPVVIAATDPAQPYGAALAWPDSNGRPARTGSAVVILHRGELVGWFDRASHHLVTFPHTEAEQRWADGLAQIVSGGRQDSVEVRKVNGEPTPTDVAEALVERGFTQGYRGPVLRNERARRR</sequence>
<dbReference type="EMBL" id="SOAU01000001">
    <property type="protein sequence ID" value="TDT17770.1"/>
    <property type="molecule type" value="Genomic_DNA"/>
</dbReference>
<dbReference type="InterPro" id="IPR055368">
    <property type="entry name" value="WH3_Lhr"/>
</dbReference>
<dbReference type="InterPro" id="IPR013701">
    <property type="entry name" value="Lhr-like_DEAD/DEAH_assoc"/>
</dbReference>
<dbReference type="GO" id="GO:0016887">
    <property type="term" value="F:ATP hydrolysis activity"/>
    <property type="evidence" value="ECO:0007669"/>
    <property type="project" value="TreeGrafter"/>
</dbReference>
<evidence type="ECO:0000256" key="8">
    <source>
        <dbReference type="ARBA" id="ARBA00023235"/>
    </source>
</evidence>
<name>A0A4R7I3E6_9ACTN</name>
<dbReference type="Gene3D" id="3.40.50.300">
    <property type="entry name" value="P-loop containing nucleotide triphosphate hydrolases"/>
    <property type="match status" value="2"/>
</dbReference>
<dbReference type="Pfam" id="PF19306">
    <property type="entry name" value="WHD_Lhr"/>
    <property type="match status" value="1"/>
</dbReference>
<gene>
    <name evidence="12" type="ORF">BDK89_3383</name>
</gene>
<feature type="domain" description="Helicase C-terminal" evidence="11">
    <location>
        <begin position="276"/>
        <end position="452"/>
    </location>
</feature>
<dbReference type="InterPro" id="IPR001650">
    <property type="entry name" value="Helicase_C-like"/>
</dbReference>
<dbReference type="Proteomes" id="UP000294558">
    <property type="component" value="Unassembled WGS sequence"/>
</dbReference>
<evidence type="ECO:0000256" key="3">
    <source>
        <dbReference type="ARBA" id="ARBA00022801"/>
    </source>
</evidence>
<dbReference type="GO" id="GO:0004386">
    <property type="term" value="F:helicase activity"/>
    <property type="evidence" value="ECO:0007669"/>
    <property type="project" value="UniProtKB-KW"/>
</dbReference>
<evidence type="ECO:0000256" key="4">
    <source>
        <dbReference type="ARBA" id="ARBA00022806"/>
    </source>
</evidence>
<keyword evidence="5" id="KW-0067">ATP-binding</keyword>
<dbReference type="Pfam" id="PF23236">
    <property type="entry name" value="WHD_2nd_Lhr"/>
    <property type="match status" value="1"/>
</dbReference>
<keyword evidence="7" id="KW-0234">DNA repair</keyword>
<evidence type="ECO:0000313" key="12">
    <source>
        <dbReference type="EMBL" id="TDT17770.1"/>
    </source>
</evidence>
<protein>
    <submittedName>
        <fullName evidence="12">ATP-dependent Lhr-like helicase</fullName>
    </submittedName>
</protein>
<dbReference type="InterPro" id="IPR014001">
    <property type="entry name" value="Helicase_ATP-bd"/>
</dbReference>
<dbReference type="InterPro" id="IPR055369">
    <property type="entry name" value="WH2_Lhr"/>
</dbReference>
<dbReference type="Pfam" id="PF23235">
    <property type="entry name" value="WHD_3rd_Lhr"/>
    <property type="match status" value="1"/>
</dbReference>
<dbReference type="GO" id="GO:0003677">
    <property type="term" value="F:DNA binding"/>
    <property type="evidence" value="ECO:0007669"/>
    <property type="project" value="UniProtKB-KW"/>
</dbReference>
<evidence type="ECO:0000256" key="6">
    <source>
        <dbReference type="ARBA" id="ARBA00023125"/>
    </source>
</evidence>
<dbReference type="Pfam" id="PF00271">
    <property type="entry name" value="Helicase_C"/>
    <property type="match status" value="1"/>
</dbReference>
<dbReference type="Pfam" id="PF00270">
    <property type="entry name" value="DEAD"/>
    <property type="match status" value="1"/>
</dbReference>
<dbReference type="SUPFAM" id="SSF52540">
    <property type="entry name" value="P-loop containing nucleoside triphosphate hydrolases"/>
    <property type="match status" value="1"/>
</dbReference>
<accession>A0A4R7I3E6</accession>
<evidence type="ECO:0000256" key="7">
    <source>
        <dbReference type="ARBA" id="ARBA00023204"/>
    </source>
</evidence>
<dbReference type="GO" id="GO:0005524">
    <property type="term" value="F:ATP binding"/>
    <property type="evidence" value="ECO:0007669"/>
    <property type="project" value="UniProtKB-KW"/>
</dbReference>
<dbReference type="Pfam" id="PF08494">
    <property type="entry name" value="DEAD_assoc"/>
    <property type="match status" value="1"/>
</dbReference>
<keyword evidence="4 12" id="KW-0347">Helicase</keyword>
<evidence type="ECO:0000256" key="1">
    <source>
        <dbReference type="ARBA" id="ARBA00022741"/>
    </source>
</evidence>
<dbReference type="PANTHER" id="PTHR47962:SF5">
    <property type="entry name" value="ATP-DEPENDENT HELICASE LHR-RELATED"/>
    <property type="match status" value="1"/>
</dbReference>
<evidence type="ECO:0000256" key="2">
    <source>
        <dbReference type="ARBA" id="ARBA00022763"/>
    </source>
</evidence>